<dbReference type="PANTHER" id="PTHR33179:SF29">
    <property type="entry name" value="OS06G0666400 PROTEIN"/>
    <property type="match status" value="1"/>
</dbReference>
<evidence type="ECO:0000259" key="2">
    <source>
        <dbReference type="Pfam" id="PF05678"/>
    </source>
</evidence>
<reference evidence="3 4" key="1">
    <citation type="submission" date="2021-07" db="EMBL/GenBank/DDBJ databases">
        <title>The Aristolochia fimbriata genome: insights into angiosperm evolution, floral development and chemical biosynthesis.</title>
        <authorList>
            <person name="Jiao Y."/>
        </authorList>
    </citation>
    <scope>NUCLEOTIDE SEQUENCE [LARGE SCALE GENOMIC DNA]</scope>
    <source>
        <strain evidence="3">IBCAS-2021</strain>
        <tissue evidence="3">Leaf</tissue>
    </source>
</reference>
<protein>
    <recommendedName>
        <fullName evidence="2">VQ domain-containing protein</fullName>
    </recommendedName>
</protein>
<dbReference type="AlphaFoldDB" id="A0AAV7DSG3"/>
<dbReference type="Pfam" id="PF05678">
    <property type="entry name" value="VQ"/>
    <property type="match status" value="1"/>
</dbReference>
<name>A0AAV7DSG3_ARIFI</name>
<feature type="domain" description="VQ" evidence="2">
    <location>
        <begin position="73"/>
        <end position="99"/>
    </location>
</feature>
<evidence type="ECO:0000313" key="3">
    <source>
        <dbReference type="EMBL" id="KAG9439000.1"/>
    </source>
</evidence>
<dbReference type="EMBL" id="JAINDJ010000008">
    <property type="protein sequence ID" value="KAG9439000.1"/>
    <property type="molecule type" value="Genomic_DNA"/>
</dbReference>
<comment type="caution">
    <text evidence="3">The sequence shown here is derived from an EMBL/GenBank/DDBJ whole genome shotgun (WGS) entry which is preliminary data.</text>
</comment>
<proteinExistence type="predicted"/>
<organism evidence="3 4">
    <name type="scientific">Aristolochia fimbriata</name>
    <name type="common">White veined hardy Dutchman's pipe vine</name>
    <dbReference type="NCBI Taxonomy" id="158543"/>
    <lineage>
        <taxon>Eukaryota</taxon>
        <taxon>Viridiplantae</taxon>
        <taxon>Streptophyta</taxon>
        <taxon>Embryophyta</taxon>
        <taxon>Tracheophyta</taxon>
        <taxon>Spermatophyta</taxon>
        <taxon>Magnoliopsida</taxon>
        <taxon>Magnoliidae</taxon>
        <taxon>Piperales</taxon>
        <taxon>Aristolochiaceae</taxon>
        <taxon>Aristolochia</taxon>
    </lineage>
</organism>
<dbReference type="Proteomes" id="UP000825729">
    <property type="component" value="Unassembled WGS sequence"/>
</dbReference>
<gene>
    <name evidence="3" type="ORF">H6P81_019165</name>
</gene>
<evidence type="ECO:0000313" key="4">
    <source>
        <dbReference type="Proteomes" id="UP000825729"/>
    </source>
</evidence>
<sequence length="187" mass="19857">MAMSETPSKPIDWAQFYHLSSPPPPSSAAAESIVVTTTATTQSANPGAGGGSYAQIEGRVGKSGRRRSRASRRAPTTLLNTDTTNFRAMVQQFTGVPTVPFSSNNTTYQPSVAAAGGMGFGFGAQHRRGQPAILPRQNNNNNNSSSNHACSSSFLPDETTFRVSIGVAQKAHSLSSSKMIYNRLKSF</sequence>
<feature type="region of interest" description="Disordered" evidence="1">
    <location>
        <begin position="40"/>
        <end position="75"/>
    </location>
</feature>
<dbReference type="InterPro" id="IPR008889">
    <property type="entry name" value="VQ"/>
</dbReference>
<accession>A0AAV7DSG3</accession>
<keyword evidence="4" id="KW-1185">Reference proteome</keyword>
<evidence type="ECO:0000256" key="1">
    <source>
        <dbReference type="SAM" id="MobiDB-lite"/>
    </source>
</evidence>
<feature type="compositionally biased region" description="Basic residues" evidence="1">
    <location>
        <begin position="62"/>
        <end position="72"/>
    </location>
</feature>
<dbReference type="InterPro" id="IPR039609">
    <property type="entry name" value="VQ_15/22"/>
</dbReference>
<dbReference type="PANTHER" id="PTHR33179">
    <property type="entry name" value="VQ MOTIF-CONTAINING PROTEIN"/>
    <property type="match status" value="1"/>
</dbReference>